<keyword evidence="5" id="KW-0963">Cytoplasm</keyword>
<protein>
    <recommendedName>
        <fullName evidence="3">Kelch-like protein diablo</fullName>
    </recommendedName>
</protein>
<keyword evidence="7" id="KW-0833">Ubl conjugation pathway</keyword>
<feature type="domain" description="BTB" evidence="9">
    <location>
        <begin position="54"/>
        <end position="121"/>
    </location>
</feature>
<evidence type="ECO:0000256" key="2">
    <source>
        <dbReference type="ARBA" id="ARBA00004906"/>
    </source>
</evidence>
<dbReference type="CDD" id="cd18458">
    <property type="entry name" value="BACK_KLHL19_KEAP1"/>
    <property type="match status" value="1"/>
</dbReference>
<dbReference type="PIRSF" id="PIRSF037037">
    <property type="entry name" value="Kelch-like_protein_gigaxonin"/>
    <property type="match status" value="1"/>
</dbReference>
<dbReference type="GO" id="GO:0016567">
    <property type="term" value="P:protein ubiquitination"/>
    <property type="evidence" value="ECO:0007669"/>
    <property type="project" value="UniProtKB-UniPathway"/>
</dbReference>
<evidence type="ECO:0000256" key="1">
    <source>
        <dbReference type="ARBA" id="ARBA00004496"/>
    </source>
</evidence>
<keyword evidence="4" id="KW-0880">Kelch repeat</keyword>
<dbReference type="SUPFAM" id="SSF54695">
    <property type="entry name" value="POZ domain"/>
    <property type="match status" value="1"/>
</dbReference>
<dbReference type="Gene3D" id="3.30.710.10">
    <property type="entry name" value="Potassium Channel Kv1.1, Chain A"/>
    <property type="match status" value="1"/>
</dbReference>
<evidence type="ECO:0000256" key="8">
    <source>
        <dbReference type="ARBA" id="ARBA00043912"/>
    </source>
</evidence>
<dbReference type="PANTHER" id="PTHR45632:SF13">
    <property type="entry name" value="KELCH-LIKE PROTEIN 26"/>
    <property type="match status" value="1"/>
</dbReference>
<comment type="pathway">
    <text evidence="2">Protein modification; protein ubiquitination.</text>
</comment>
<dbReference type="GO" id="GO:0005737">
    <property type="term" value="C:cytoplasm"/>
    <property type="evidence" value="ECO:0007669"/>
    <property type="project" value="UniProtKB-SubCell"/>
</dbReference>
<dbReference type="EMBL" id="GEGO01006792">
    <property type="protein sequence ID" value="JAR88612.1"/>
    <property type="molecule type" value="Transcribed_RNA"/>
</dbReference>
<dbReference type="FunFam" id="1.25.40.420:FF:000001">
    <property type="entry name" value="Kelch-like family member 12"/>
    <property type="match status" value="1"/>
</dbReference>
<evidence type="ECO:0000256" key="3">
    <source>
        <dbReference type="ARBA" id="ARBA00013699"/>
    </source>
</evidence>
<name>A0A147BDR3_IXORI</name>
<dbReference type="InterPro" id="IPR017096">
    <property type="entry name" value="BTB-kelch_protein"/>
</dbReference>
<evidence type="ECO:0000256" key="7">
    <source>
        <dbReference type="ARBA" id="ARBA00022786"/>
    </source>
</evidence>
<dbReference type="SUPFAM" id="SSF117281">
    <property type="entry name" value="Kelch motif"/>
    <property type="match status" value="1"/>
</dbReference>
<dbReference type="AlphaFoldDB" id="A0A147BDR3"/>
<evidence type="ECO:0000256" key="5">
    <source>
        <dbReference type="ARBA" id="ARBA00022490"/>
    </source>
</evidence>
<dbReference type="Gene3D" id="2.120.10.80">
    <property type="entry name" value="Kelch-type beta propeller"/>
    <property type="match status" value="1"/>
</dbReference>
<comment type="function">
    <text evidence="8">Probable substrate-specific adapter of an E3 ubiquitin-protein ligase complex which mediates the ubiquitination and subsequent proteasomal degradation of target proteins. May have a role in synapse differentiation and growth.</text>
</comment>
<organism evidence="10">
    <name type="scientific">Ixodes ricinus</name>
    <name type="common">Common tick</name>
    <name type="synonym">Acarus ricinus</name>
    <dbReference type="NCBI Taxonomy" id="34613"/>
    <lineage>
        <taxon>Eukaryota</taxon>
        <taxon>Metazoa</taxon>
        <taxon>Ecdysozoa</taxon>
        <taxon>Arthropoda</taxon>
        <taxon>Chelicerata</taxon>
        <taxon>Arachnida</taxon>
        <taxon>Acari</taxon>
        <taxon>Parasitiformes</taxon>
        <taxon>Ixodida</taxon>
        <taxon>Ixodoidea</taxon>
        <taxon>Ixodidae</taxon>
        <taxon>Ixodinae</taxon>
        <taxon>Ixodes</taxon>
    </lineage>
</organism>
<dbReference type="Pfam" id="PF07707">
    <property type="entry name" value="BACK"/>
    <property type="match status" value="1"/>
</dbReference>
<dbReference type="UniPathway" id="UPA00143"/>
<dbReference type="InterPro" id="IPR011705">
    <property type="entry name" value="BACK"/>
</dbReference>
<dbReference type="SMART" id="SM00612">
    <property type="entry name" value="Kelch"/>
    <property type="match status" value="6"/>
</dbReference>
<comment type="subcellular location">
    <subcellularLocation>
        <location evidence="1">Cytoplasm</location>
    </subcellularLocation>
</comment>
<dbReference type="PROSITE" id="PS50097">
    <property type="entry name" value="BTB"/>
    <property type="match status" value="1"/>
</dbReference>
<dbReference type="FunFam" id="2.120.10.80:FF:000024">
    <property type="entry name" value="Kelch-like ECH-associated protein 1"/>
    <property type="match status" value="1"/>
</dbReference>
<dbReference type="InterPro" id="IPR000210">
    <property type="entry name" value="BTB/POZ_dom"/>
</dbReference>
<keyword evidence="6" id="KW-0677">Repeat</keyword>
<evidence type="ECO:0000256" key="4">
    <source>
        <dbReference type="ARBA" id="ARBA00022441"/>
    </source>
</evidence>
<accession>A0A147BDR3</accession>
<reference evidence="10" key="1">
    <citation type="journal article" date="2018" name="PLoS Negl. Trop. Dis.">
        <title>Sialome diversity of ticks revealed by RNAseq of single tick salivary glands.</title>
        <authorList>
            <person name="Perner J."/>
            <person name="Kropackova S."/>
            <person name="Kopacek P."/>
            <person name="Ribeiro J.M."/>
        </authorList>
    </citation>
    <scope>NUCLEOTIDE SEQUENCE</scope>
    <source>
        <strain evidence="10">Siblings of single egg batch collected in Ceske Budejovice</strain>
        <tissue evidence="10">Salivary glands</tissue>
    </source>
</reference>
<dbReference type="InterPro" id="IPR011333">
    <property type="entry name" value="SKP1/BTB/POZ_sf"/>
</dbReference>
<dbReference type="InterPro" id="IPR015915">
    <property type="entry name" value="Kelch-typ_b-propeller"/>
</dbReference>
<dbReference type="InterPro" id="IPR047098">
    <property type="entry name" value="KEAP1_BACK"/>
</dbReference>
<dbReference type="GO" id="GO:0003779">
    <property type="term" value="F:actin binding"/>
    <property type="evidence" value="ECO:0007669"/>
    <property type="project" value="UniProtKB-KW"/>
</dbReference>
<dbReference type="InterPro" id="IPR006652">
    <property type="entry name" value="Kelch_1"/>
</dbReference>
<dbReference type="SMART" id="SM00875">
    <property type="entry name" value="BACK"/>
    <property type="match status" value="1"/>
</dbReference>
<sequence>MMSEVGDGSCTELLCSDSGMDVPPEGNGTLLSIDTFPKEALEVMDLMRRQRVLCDVEIRVGSESFPAHRLVLLSMSPYFRAMFAGGLREVALPVVQIQGVCPSTMAAVVRFAYTGRVRIDQHNVCQLLPAATMFQVSHIIEACCGFLEKQLEPSNCIGIGDFALQHGCSQLYLKVNEFIDQNFPAVSEGEEFLSLTAGQLVALVKRDELNVRCESEVFNAVLRWVKHDEGRRRSKMADVLYAVRCHFLTPRFLKQQLQTCDLVRSMPQCCDYLSRIIQDLTVRRQYTVAQRRPQVAQVVYCVGGYQQNSLGALECLCPPHQWFRLADLACPRSGLGAAFLGGKLYAVGGRNNSRDKSYDCASVDCYDPVTNAWSACADMSTPRNRVGAAVLDGHLYAVGGSNGALHHRSVERYDPTEDRWAPVTPMSTPRIGVGVAVVRRLLYAVGGYDGQCRLSTVECYDPDRNIWFPVASMNSNRSGAGVLAVDGFVYAIGGYDGVSQLKSVERYDTEKDEWETVAPMRSPRSALAVALLGGKIYALGGYDGSSFLSTVELFDVETEQWADGATMQAGKSGHAAAVWRAPCLMHAIL</sequence>
<dbReference type="SMART" id="SM00225">
    <property type="entry name" value="BTB"/>
    <property type="match status" value="1"/>
</dbReference>
<evidence type="ECO:0000313" key="10">
    <source>
        <dbReference type="EMBL" id="JAR88612.1"/>
    </source>
</evidence>
<dbReference type="Pfam" id="PF00651">
    <property type="entry name" value="BTB"/>
    <property type="match status" value="1"/>
</dbReference>
<dbReference type="Pfam" id="PF01344">
    <property type="entry name" value="Kelch_1"/>
    <property type="match status" value="5"/>
</dbReference>
<evidence type="ECO:0000256" key="6">
    <source>
        <dbReference type="ARBA" id="ARBA00022737"/>
    </source>
</evidence>
<evidence type="ECO:0000259" key="9">
    <source>
        <dbReference type="PROSITE" id="PS50097"/>
    </source>
</evidence>
<dbReference type="Gene3D" id="1.25.40.420">
    <property type="match status" value="1"/>
</dbReference>
<proteinExistence type="predicted"/>
<dbReference type="PANTHER" id="PTHR45632">
    <property type="entry name" value="LD33804P"/>
    <property type="match status" value="1"/>
</dbReference>